<name>A0A7S9LST8_9RHOB</name>
<dbReference type="GO" id="GO:0005576">
    <property type="term" value="C:extracellular region"/>
    <property type="evidence" value="ECO:0007669"/>
    <property type="project" value="UniProtKB-SubCell"/>
</dbReference>
<evidence type="ECO:0000256" key="3">
    <source>
        <dbReference type="SAM" id="MobiDB-lite"/>
    </source>
</evidence>
<reference evidence="5 6" key="1">
    <citation type="submission" date="2020-11" db="EMBL/GenBank/DDBJ databases">
        <title>Description of Pontivivens ytuae sp. nov. isolated from deep sea sediment of Mariana Trench.</title>
        <authorList>
            <person name="Wang Z."/>
            <person name="Sun Q.-L."/>
            <person name="Xu X.-D."/>
            <person name="Tang Y.-Z."/>
            <person name="Zhang J."/>
        </authorList>
    </citation>
    <scope>NUCLEOTIDE SEQUENCE [LARGE SCALE GENOMIC DNA]</scope>
    <source>
        <strain evidence="5 6">MT2928</strain>
    </source>
</reference>
<dbReference type="InterPro" id="IPR018511">
    <property type="entry name" value="Hemolysin-typ_Ca-bd_CS"/>
</dbReference>
<feature type="region of interest" description="Disordered" evidence="3">
    <location>
        <begin position="812"/>
        <end position="837"/>
    </location>
</feature>
<dbReference type="PANTHER" id="PTHR38340:SF1">
    <property type="entry name" value="S-LAYER PROTEIN"/>
    <property type="match status" value="1"/>
</dbReference>
<feature type="compositionally biased region" description="Acidic residues" evidence="3">
    <location>
        <begin position="182"/>
        <end position="203"/>
    </location>
</feature>
<dbReference type="Pfam" id="PF00353">
    <property type="entry name" value="HemolysinCabind"/>
    <property type="match status" value="7"/>
</dbReference>
<dbReference type="Gene3D" id="2.170.16.10">
    <property type="entry name" value="Hedgehog/Intein (Hint) domain"/>
    <property type="match status" value="1"/>
</dbReference>
<dbReference type="InterPro" id="IPR050557">
    <property type="entry name" value="RTX_toxin/Mannuronan_C5-epim"/>
</dbReference>
<dbReference type="KEGG" id="poz:I0K15_02345"/>
<dbReference type="InterPro" id="IPR001343">
    <property type="entry name" value="Hemolysn_Ca-bd"/>
</dbReference>
<proteinExistence type="predicted"/>
<feature type="region of interest" description="Disordered" evidence="3">
    <location>
        <begin position="750"/>
        <end position="791"/>
    </location>
</feature>
<dbReference type="EMBL" id="CP064942">
    <property type="protein sequence ID" value="QPH54644.1"/>
    <property type="molecule type" value="Genomic_DNA"/>
</dbReference>
<dbReference type="InterPro" id="IPR028992">
    <property type="entry name" value="Hedgehog/Intein_dom"/>
</dbReference>
<comment type="subcellular location">
    <subcellularLocation>
        <location evidence="1">Secreted</location>
    </subcellularLocation>
</comment>
<accession>A0A7S9LST8</accession>
<dbReference type="Proteomes" id="UP000594800">
    <property type="component" value="Chromosome"/>
</dbReference>
<dbReference type="PROSITE" id="PS00330">
    <property type="entry name" value="HEMOLYSIN_CALCIUM"/>
    <property type="match status" value="3"/>
</dbReference>
<dbReference type="Gene3D" id="2.150.10.10">
    <property type="entry name" value="Serralysin-like metalloprotease, C-terminal"/>
    <property type="match status" value="3"/>
</dbReference>
<dbReference type="Pfam" id="PF13403">
    <property type="entry name" value="Hint_2"/>
    <property type="match status" value="1"/>
</dbReference>
<dbReference type="RefSeq" id="WP_196103853.1">
    <property type="nucleotide sequence ID" value="NZ_CP064942.1"/>
</dbReference>
<dbReference type="InterPro" id="IPR006141">
    <property type="entry name" value="Intein_N"/>
</dbReference>
<dbReference type="PANTHER" id="PTHR38340">
    <property type="entry name" value="S-LAYER PROTEIN"/>
    <property type="match status" value="1"/>
</dbReference>
<evidence type="ECO:0000256" key="2">
    <source>
        <dbReference type="ARBA" id="ARBA00022525"/>
    </source>
</evidence>
<keyword evidence="6" id="KW-1185">Reference proteome</keyword>
<gene>
    <name evidence="5" type="ORF">I0K15_02345</name>
</gene>
<dbReference type="GO" id="GO:0005509">
    <property type="term" value="F:calcium ion binding"/>
    <property type="evidence" value="ECO:0007669"/>
    <property type="project" value="InterPro"/>
</dbReference>
<evidence type="ECO:0000313" key="6">
    <source>
        <dbReference type="Proteomes" id="UP000594800"/>
    </source>
</evidence>
<dbReference type="AlphaFoldDB" id="A0A7S9LST8"/>
<dbReference type="PROSITE" id="PS50817">
    <property type="entry name" value="INTEIN_N_TER"/>
    <property type="match status" value="1"/>
</dbReference>
<dbReference type="SUPFAM" id="SSF51294">
    <property type="entry name" value="Hedgehog/intein (Hint) domain"/>
    <property type="match status" value="1"/>
</dbReference>
<feature type="region of interest" description="Disordered" evidence="3">
    <location>
        <begin position="127"/>
        <end position="219"/>
    </location>
</feature>
<protein>
    <submittedName>
        <fullName evidence="5">Hint domain-containing protein</fullName>
    </submittedName>
</protein>
<evidence type="ECO:0000256" key="1">
    <source>
        <dbReference type="ARBA" id="ARBA00004613"/>
    </source>
</evidence>
<feature type="domain" description="Hedgehog/Intein (Hint)" evidence="4">
    <location>
        <begin position="890"/>
        <end position="1027"/>
    </location>
</feature>
<dbReference type="SUPFAM" id="SSF51120">
    <property type="entry name" value="beta-Roll"/>
    <property type="match status" value="4"/>
</dbReference>
<organism evidence="5 6">
    <name type="scientific">Pontivivens ytuae</name>
    <dbReference type="NCBI Taxonomy" id="2789856"/>
    <lineage>
        <taxon>Bacteria</taxon>
        <taxon>Pseudomonadati</taxon>
        <taxon>Pseudomonadota</taxon>
        <taxon>Alphaproteobacteria</taxon>
        <taxon>Rhodobacterales</taxon>
        <taxon>Paracoccaceae</taxon>
        <taxon>Pontivivens</taxon>
    </lineage>
</organism>
<keyword evidence="2" id="KW-0964">Secreted</keyword>
<feature type="region of interest" description="Disordered" evidence="3">
    <location>
        <begin position="408"/>
        <end position="434"/>
    </location>
</feature>
<feature type="region of interest" description="Disordered" evidence="3">
    <location>
        <begin position="472"/>
        <end position="500"/>
    </location>
</feature>
<dbReference type="InterPro" id="IPR011049">
    <property type="entry name" value="Serralysin-like_metalloprot_C"/>
</dbReference>
<dbReference type="InterPro" id="IPR036844">
    <property type="entry name" value="Hint_dom_sf"/>
</dbReference>
<evidence type="ECO:0000259" key="4">
    <source>
        <dbReference type="Pfam" id="PF13403"/>
    </source>
</evidence>
<dbReference type="GO" id="GO:0016539">
    <property type="term" value="P:intein-mediated protein splicing"/>
    <property type="evidence" value="ECO:0007669"/>
    <property type="project" value="InterPro"/>
</dbReference>
<dbReference type="PRINTS" id="PR00313">
    <property type="entry name" value="CABNDNGRPT"/>
</dbReference>
<evidence type="ECO:0000313" key="5">
    <source>
        <dbReference type="EMBL" id="QPH54644.1"/>
    </source>
</evidence>
<sequence length="1078" mass="111471">MANIFTYSIFTAAEIGLTGSGSSRQITVPTTAPTLQLHLTDDDNNFESQLDESGTTASTSQLGWVFDPTSGYSTTLAGIETYIDNVITFDVGGGNTVDVYEIFLDSGSGGQTYYIIGEPDVTAFGGSTGTNPSDDFFPSGLSYDDVPTWDETLTGETGGPNLGGDDSIQGFEGDDSLRGLSDDDTIEGGEGDDSIDGGSDDDSILGGSGNDSLIGAENNDTVLGGADDDIVYGDGSDVRNPDQDAANFNFNRSNVDTTGSSAPGGVGAESVGDFITYENVATTAGGQAIDARFVLLSVTEADGVTASSMPVDLNNSDTTDPNIVILNVGATNTTAGAAFAGHQARIRVEFYLSGTETPVTVNGTFTFLDLDETTSGGATTDREKVTVSTTEFTNYTVTDTTSLLVEDNGSSFSFSGTQNNNQNTQTSEQQQNSQVNLDFTNRSSFEVTLTSRNVNSGFTFDTSNFTVATTSENISDEGDDSVDGGAGNDTLFGSAGNDTLTGGTGDDVIDGGADADLILLEDDFGADSIDGGAQGTDQDTLSAIDVTGEGVDVILSDFNSGTVVGRTTGGTAASFDEIEVFIATEQDDTFDSTAVTQGTEINTESGSDTITAGSGDDTINADSTLAGTSSASGDDVVDAGGGDDVVTTGGGADTITGGTGNDDIDAGSGNDTILLTDLFGTDTIAGGSGTDTLDASGLTGHGVTIEYTANQNGTVSDQTNAAGSFTSIRNLILSDQDDIVNAEASLASQTLDGRDGDDSITGGGNRDNISGGEGNDTLRGGVTNSTTRIDTLDGGEGTDLIFYGSREQIAGGTGSDTIEFQDDGQAGGVTIDGGEDADGSDIDVLRLDGTGLRRSDVTFTSADEEDGFFIVNEGAADEYTVTFSNIESVVCFASETRVLTPLGLRRVDALRIGDLVVTRDNGLQAIRWIARKEVPAVGAFAPVEFEIGRLGNTTPLRVSPQHRILMRDSGLRLSHGSDEMLIAARHLVDGDGVHLRPGGMVEYVHLMFEQHEIIFAEGVEAESFHPGEMSLGQIGDAAREELFAIFPELQAFGATAYGPSARKTLRAREWAAPLATHV</sequence>